<evidence type="ECO:0000313" key="6">
    <source>
        <dbReference type="Proteomes" id="UP000309618"/>
    </source>
</evidence>
<dbReference type="AlphaFoldDB" id="A0A4S5CDC5"/>
<dbReference type="EMBL" id="SSUX01000011">
    <property type="protein sequence ID" value="THJ43580.1"/>
    <property type="molecule type" value="Genomic_DNA"/>
</dbReference>
<dbReference type="SMART" id="SM00400">
    <property type="entry name" value="ZnF_CHCC"/>
    <property type="match status" value="1"/>
</dbReference>
<dbReference type="InterPro" id="IPR050219">
    <property type="entry name" value="DnaG_primase"/>
</dbReference>
<evidence type="ECO:0000256" key="3">
    <source>
        <dbReference type="ARBA" id="ARBA00022833"/>
    </source>
</evidence>
<dbReference type="GO" id="GO:0003677">
    <property type="term" value="F:DNA binding"/>
    <property type="evidence" value="ECO:0007669"/>
    <property type="project" value="InterPro"/>
</dbReference>
<dbReference type="InterPro" id="IPR036977">
    <property type="entry name" value="DNA_primase_Znf_CHC2"/>
</dbReference>
<keyword evidence="1" id="KW-0479">Metal-binding</keyword>
<dbReference type="PANTHER" id="PTHR30313">
    <property type="entry name" value="DNA PRIMASE"/>
    <property type="match status" value="1"/>
</dbReference>
<name>A0A4S5CDC5_AERVE</name>
<proteinExistence type="predicted"/>
<dbReference type="SUPFAM" id="SSF57783">
    <property type="entry name" value="Zinc beta-ribbon"/>
    <property type="match status" value="1"/>
</dbReference>
<evidence type="ECO:0000313" key="5">
    <source>
        <dbReference type="EMBL" id="THJ43580.1"/>
    </source>
</evidence>
<dbReference type="GO" id="GO:0003899">
    <property type="term" value="F:DNA-directed RNA polymerase activity"/>
    <property type="evidence" value="ECO:0007669"/>
    <property type="project" value="InterPro"/>
</dbReference>
<dbReference type="Proteomes" id="UP000309618">
    <property type="component" value="Unassembled WGS sequence"/>
</dbReference>
<organism evidence="5 6">
    <name type="scientific">Aeromonas veronii</name>
    <dbReference type="NCBI Taxonomy" id="654"/>
    <lineage>
        <taxon>Bacteria</taxon>
        <taxon>Pseudomonadati</taxon>
        <taxon>Pseudomonadota</taxon>
        <taxon>Gammaproteobacteria</taxon>
        <taxon>Aeromonadales</taxon>
        <taxon>Aeromonadaceae</taxon>
        <taxon>Aeromonas</taxon>
    </lineage>
</organism>
<dbReference type="Pfam" id="PF01807">
    <property type="entry name" value="Zn_ribbon_DnaG"/>
    <property type="match status" value="1"/>
</dbReference>
<dbReference type="Gene3D" id="3.90.580.10">
    <property type="entry name" value="Zinc finger, CHC2-type domain"/>
    <property type="match status" value="1"/>
</dbReference>
<dbReference type="GO" id="GO:0008270">
    <property type="term" value="F:zinc ion binding"/>
    <property type="evidence" value="ECO:0007669"/>
    <property type="project" value="UniProtKB-KW"/>
</dbReference>
<dbReference type="GO" id="GO:0006269">
    <property type="term" value="P:DNA replication, synthesis of primer"/>
    <property type="evidence" value="ECO:0007669"/>
    <property type="project" value="TreeGrafter"/>
</dbReference>
<accession>A0A4S5CDC5</accession>
<dbReference type="PANTHER" id="PTHR30313:SF2">
    <property type="entry name" value="DNA PRIMASE"/>
    <property type="match status" value="1"/>
</dbReference>
<feature type="domain" description="Zinc finger CHC2-type" evidence="4">
    <location>
        <begin position="37"/>
        <end position="91"/>
    </location>
</feature>
<sequence length="426" mass="48595">MSRNRLPKSFLNELESRIDIIDHASRLLDVKKKGRDYFANCIFHEEKSDSLSFSQEKQFFHCFGCGEHGGVITLHMRATGLDFMSTVHALAEEYHIEMPTPENMTESEDAIAIKNIKKEAKLLFSNISLACSLHTPSEYEKKILSQIEEKWSAFTNVTPIWWGGSEYADKLLTNTTKERLLQAITYCGVNLSELKKPTALLTFTGHSDNEIVGLLTPGGEVWSQNPDIPLIGINKISRGKTDAIEVFIAGDASFQHIPESRHISFMNRDNLMKIRSLSKAALLRYSEKIIFHIPERLKPETKELLGTYKDGDLLYVTHDFNSEPQGLITYLRNLLSSRLLLALHEAPERQADLERLLNENMVDLKIRPDQHRFASLMLKQQVLEFVRHAITKNHHIFNNPSPTLEPTKLDASESNYNPARRANLKI</sequence>
<keyword evidence="2" id="KW-0863">Zinc-finger</keyword>
<protein>
    <recommendedName>
        <fullName evidence="4">Zinc finger CHC2-type domain-containing protein</fullName>
    </recommendedName>
</protein>
<keyword evidence="3" id="KW-0862">Zinc</keyword>
<reference evidence="5 6" key="1">
    <citation type="submission" date="2019-04" db="EMBL/GenBank/DDBJ databases">
        <title>Comparative genomics of Aeromonas veronii strains pathogenic to fish.</title>
        <authorList>
            <person name="Cascarano M.C."/>
            <person name="Smyrli M."/>
            <person name="Katharios P."/>
        </authorList>
    </citation>
    <scope>NUCLEOTIDE SEQUENCE [LARGE SCALE GENOMIC DNA]</scope>
    <source>
        <strain evidence="5 6">XU1</strain>
    </source>
</reference>
<comment type="caution">
    <text evidence="5">The sequence shown here is derived from an EMBL/GenBank/DDBJ whole genome shotgun (WGS) entry which is preliminary data.</text>
</comment>
<dbReference type="InterPro" id="IPR002694">
    <property type="entry name" value="Znf_CHC2"/>
</dbReference>
<dbReference type="GO" id="GO:0005737">
    <property type="term" value="C:cytoplasm"/>
    <property type="evidence" value="ECO:0007669"/>
    <property type="project" value="TreeGrafter"/>
</dbReference>
<evidence type="ECO:0000256" key="1">
    <source>
        <dbReference type="ARBA" id="ARBA00022723"/>
    </source>
</evidence>
<gene>
    <name evidence="5" type="ORF">E8Q35_14835</name>
</gene>
<evidence type="ECO:0000256" key="2">
    <source>
        <dbReference type="ARBA" id="ARBA00022771"/>
    </source>
</evidence>
<evidence type="ECO:0000259" key="4">
    <source>
        <dbReference type="SMART" id="SM00400"/>
    </source>
</evidence>
<dbReference type="RefSeq" id="WP_136502019.1">
    <property type="nucleotide sequence ID" value="NZ_SSUX01000011.1"/>
</dbReference>